<dbReference type="InterPro" id="IPR029063">
    <property type="entry name" value="SAM-dependent_MTases_sf"/>
</dbReference>
<dbReference type="SUPFAM" id="SSF53335">
    <property type="entry name" value="S-adenosyl-L-methionine-dependent methyltransferases"/>
    <property type="match status" value="1"/>
</dbReference>
<gene>
    <name evidence="1" type="ORF">AB5L97_03710</name>
</gene>
<organism evidence="1">
    <name type="scientific">Sinomonas puerhi</name>
    <dbReference type="NCBI Taxonomy" id="3238584"/>
    <lineage>
        <taxon>Bacteria</taxon>
        <taxon>Bacillati</taxon>
        <taxon>Actinomycetota</taxon>
        <taxon>Actinomycetes</taxon>
        <taxon>Micrococcales</taxon>
        <taxon>Micrococcaceae</taxon>
        <taxon>Sinomonas</taxon>
    </lineage>
</organism>
<dbReference type="GO" id="GO:0032259">
    <property type="term" value="P:methylation"/>
    <property type="evidence" value="ECO:0007669"/>
    <property type="project" value="UniProtKB-KW"/>
</dbReference>
<dbReference type="Gene3D" id="3.40.50.150">
    <property type="entry name" value="Vaccinia Virus protein VP39"/>
    <property type="match status" value="1"/>
</dbReference>
<dbReference type="EMBL" id="CP163302">
    <property type="protein sequence ID" value="XDP46136.1"/>
    <property type="molecule type" value="Genomic_DNA"/>
</dbReference>
<dbReference type="GO" id="GO:0008168">
    <property type="term" value="F:methyltransferase activity"/>
    <property type="evidence" value="ECO:0007669"/>
    <property type="project" value="UniProtKB-KW"/>
</dbReference>
<dbReference type="AlphaFoldDB" id="A0AB39L553"/>
<keyword evidence="1" id="KW-0489">Methyltransferase</keyword>
<sequence length="246" mass="27437">MRRVDRWITGTQARRLLSHPPRPHAVDLGYGASPITAVELFTRLRHVRPDLRLTGIEIEPRRVAAAKPLERDGLDFRVGGFELPVEGRPVLVRAFNVLRQYEESDVSGIWDLVRSRLAPDGIFIEGTCDEIGRRAAWVTLDAAGPRALSLAVRFGSFDRPSDVAERLPKALIHRNVPGERVHAFLSTLDAAWLAAAPLAPFGVRQRWLAMCRSVKADGWPVLHGPSRWRLGEFTVAWEAVAPDGPR</sequence>
<accession>A0AB39L553</accession>
<proteinExistence type="predicted"/>
<reference evidence="1" key="1">
    <citation type="submission" date="2024-07" db="EMBL/GenBank/DDBJ databases">
        <authorList>
            <person name="fu j."/>
        </authorList>
    </citation>
    <scope>NUCLEOTIDE SEQUENCE</scope>
    <source>
        <strain evidence="1">P10A9</strain>
    </source>
</reference>
<evidence type="ECO:0000313" key="1">
    <source>
        <dbReference type="EMBL" id="XDP46136.1"/>
    </source>
</evidence>
<protein>
    <submittedName>
        <fullName evidence="1">Class I SAM-dependent methyltransferase</fullName>
    </submittedName>
</protein>
<dbReference type="RefSeq" id="WP_369046507.1">
    <property type="nucleotide sequence ID" value="NZ_CP163302.1"/>
</dbReference>
<name>A0AB39L553_9MICC</name>
<dbReference type="KEGG" id="spue:AB5L97_03710"/>
<keyword evidence="1" id="KW-0808">Transferase</keyword>